<gene>
    <name evidence="3" type="ORF">SAMN04488526_2270</name>
</gene>
<keyword evidence="2" id="KW-0472">Membrane</keyword>
<evidence type="ECO:0000256" key="1">
    <source>
        <dbReference type="SAM" id="MobiDB-lite"/>
    </source>
</evidence>
<feature type="transmembrane region" description="Helical" evidence="2">
    <location>
        <begin position="73"/>
        <end position="97"/>
    </location>
</feature>
<accession>A0A1H7NQ85</accession>
<evidence type="ECO:0000256" key="2">
    <source>
        <dbReference type="SAM" id="Phobius"/>
    </source>
</evidence>
<keyword evidence="4" id="KW-1185">Reference proteome</keyword>
<evidence type="ECO:0008006" key="5">
    <source>
        <dbReference type="Google" id="ProtNLM"/>
    </source>
</evidence>
<feature type="region of interest" description="Disordered" evidence="1">
    <location>
        <begin position="294"/>
        <end position="313"/>
    </location>
</feature>
<reference evidence="3 4" key="1">
    <citation type="submission" date="2016-10" db="EMBL/GenBank/DDBJ databases">
        <authorList>
            <person name="de Groot N.N."/>
        </authorList>
    </citation>
    <scope>NUCLEOTIDE SEQUENCE [LARGE SCALE GENOMIC DNA]</scope>
    <source>
        <strain evidence="3 4">DSM 14858</strain>
    </source>
</reference>
<evidence type="ECO:0000313" key="4">
    <source>
        <dbReference type="Proteomes" id="UP000199283"/>
    </source>
</evidence>
<name>A0A1H7NQ85_9RHOB</name>
<keyword evidence="2" id="KW-1133">Transmembrane helix</keyword>
<dbReference type="AlphaFoldDB" id="A0A1H7NQ85"/>
<sequence>MPVCYNPVTVHAKGSARRNFSRIDCICSVSVCYSLNRAAKNPIITAKQGFGYMNNISPPVAVATSFLQQVSTFLLVLIALSLTGLTVASLMGLLPWLDLPLAIGETEVAQAGMIAQIGLTVLVLLLVGFLPANSRVRRLEVTNRDFHLSMDDVTQAYAMVHAADREGTFQLSREFDAMRDRIEWMRAHPDLAGMEHDVLEVAAQMSVESRELAEVYSDEKVDRARSFLRQRQKEVEDYRQRISMAQATVQEIKRWMQAVSVEEGLAEKQLERLQMDLAEVTDALKLTGHDRPKNVVGLSRRDGMGDKMAAPAE</sequence>
<evidence type="ECO:0000313" key="3">
    <source>
        <dbReference type="EMBL" id="SEL25504.1"/>
    </source>
</evidence>
<organism evidence="3 4">
    <name type="scientific">Jannaschia helgolandensis</name>
    <dbReference type="NCBI Taxonomy" id="188906"/>
    <lineage>
        <taxon>Bacteria</taxon>
        <taxon>Pseudomonadati</taxon>
        <taxon>Pseudomonadota</taxon>
        <taxon>Alphaproteobacteria</taxon>
        <taxon>Rhodobacterales</taxon>
        <taxon>Roseobacteraceae</taxon>
        <taxon>Jannaschia</taxon>
    </lineage>
</organism>
<keyword evidence="2" id="KW-0812">Transmembrane</keyword>
<dbReference type="EMBL" id="FNZQ01000004">
    <property type="protein sequence ID" value="SEL25504.1"/>
    <property type="molecule type" value="Genomic_DNA"/>
</dbReference>
<proteinExistence type="predicted"/>
<protein>
    <recommendedName>
        <fullName evidence="5">DNA repair protein</fullName>
    </recommendedName>
</protein>
<feature type="compositionally biased region" description="Basic and acidic residues" evidence="1">
    <location>
        <begin position="294"/>
        <end position="305"/>
    </location>
</feature>
<dbReference type="Proteomes" id="UP000199283">
    <property type="component" value="Unassembled WGS sequence"/>
</dbReference>
<dbReference type="STRING" id="188906.SAMN04488526_2270"/>
<feature type="transmembrane region" description="Helical" evidence="2">
    <location>
        <begin position="109"/>
        <end position="130"/>
    </location>
</feature>